<protein>
    <recommendedName>
        <fullName evidence="2">histidine kinase</fullName>
        <ecNumber evidence="2">2.7.13.3</ecNumber>
    </recommendedName>
</protein>
<gene>
    <name evidence="8" type="ORF">KDI_29890</name>
</gene>
<keyword evidence="6" id="KW-0902">Two-component regulatory system</keyword>
<dbReference type="PRINTS" id="PR00344">
    <property type="entry name" value="BCTRLSENSOR"/>
</dbReference>
<feature type="domain" description="Histidine kinase" evidence="7">
    <location>
        <begin position="387"/>
        <end position="611"/>
    </location>
</feature>
<dbReference type="SMART" id="SM00388">
    <property type="entry name" value="HisKA"/>
    <property type="match status" value="1"/>
</dbReference>
<dbReference type="InterPro" id="IPR003661">
    <property type="entry name" value="HisK_dim/P_dom"/>
</dbReference>
<comment type="catalytic activity">
    <reaction evidence="1">
        <text>ATP + protein L-histidine = ADP + protein N-phospho-L-histidine.</text>
        <dbReference type="EC" id="2.7.13.3"/>
    </reaction>
</comment>
<proteinExistence type="predicted"/>
<dbReference type="PROSITE" id="PS50109">
    <property type="entry name" value="HIS_KIN"/>
    <property type="match status" value="1"/>
</dbReference>
<dbReference type="FunFam" id="3.30.565.10:FF:000006">
    <property type="entry name" value="Sensor histidine kinase WalK"/>
    <property type="match status" value="1"/>
</dbReference>
<evidence type="ECO:0000256" key="5">
    <source>
        <dbReference type="ARBA" id="ARBA00022777"/>
    </source>
</evidence>
<dbReference type="InterPro" id="IPR003594">
    <property type="entry name" value="HATPase_dom"/>
</dbReference>
<dbReference type="SUPFAM" id="SSF55781">
    <property type="entry name" value="GAF domain-like"/>
    <property type="match status" value="1"/>
</dbReference>
<evidence type="ECO:0000256" key="4">
    <source>
        <dbReference type="ARBA" id="ARBA00022679"/>
    </source>
</evidence>
<dbReference type="Gene3D" id="3.30.450.40">
    <property type="match status" value="1"/>
</dbReference>
<dbReference type="AlphaFoldDB" id="A0A5A5TDX5"/>
<dbReference type="RefSeq" id="WP_172632133.1">
    <property type="nucleotide sequence ID" value="NZ_BIXY01000043.1"/>
</dbReference>
<dbReference type="PANTHER" id="PTHR43711">
    <property type="entry name" value="TWO-COMPONENT HISTIDINE KINASE"/>
    <property type="match status" value="1"/>
</dbReference>
<dbReference type="CDD" id="cd00082">
    <property type="entry name" value="HisKA"/>
    <property type="match status" value="1"/>
</dbReference>
<dbReference type="InterPro" id="IPR003018">
    <property type="entry name" value="GAF"/>
</dbReference>
<dbReference type="Proteomes" id="UP000322530">
    <property type="component" value="Unassembled WGS sequence"/>
</dbReference>
<evidence type="ECO:0000313" key="9">
    <source>
        <dbReference type="Proteomes" id="UP000322530"/>
    </source>
</evidence>
<dbReference type="InterPro" id="IPR036097">
    <property type="entry name" value="HisK_dim/P_sf"/>
</dbReference>
<dbReference type="Gene3D" id="3.30.450.20">
    <property type="entry name" value="PAS domain"/>
    <property type="match status" value="1"/>
</dbReference>
<dbReference type="EC" id="2.7.13.3" evidence="2"/>
<dbReference type="PANTHER" id="PTHR43711:SF31">
    <property type="entry name" value="HISTIDINE KINASE"/>
    <property type="match status" value="1"/>
</dbReference>
<dbReference type="InterPro" id="IPR029016">
    <property type="entry name" value="GAF-like_dom_sf"/>
</dbReference>
<keyword evidence="5" id="KW-0418">Kinase</keyword>
<dbReference type="SUPFAM" id="SSF47384">
    <property type="entry name" value="Homodimeric domain of signal transducing histidine kinase"/>
    <property type="match status" value="1"/>
</dbReference>
<evidence type="ECO:0000256" key="1">
    <source>
        <dbReference type="ARBA" id="ARBA00000085"/>
    </source>
</evidence>
<dbReference type="Pfam" id="PF01590">
    <property type="entry name" value="GAF"/>
    <property type="match status" value="1"/>
</dbReference>
<evidence type="ECO:0000256" key="2">
    <source>
        <dbReference type="ARBA" id="ARBA00012438"/>
    </source>
</evidence>
<dbReference type="InterPro" id="IPR005467">
    <property type="entry name" value="His_kinase_dom"/>
</dbReference>
<dbReference type="GO" id="GO:0000155">
    <property type="term" value="F:phosphorelay sensor kinase activity"/>
    <property type="evidence" value="ECO:0007669"/>
    <property type="project" value="InterPro"/>
</dbReference>
<dbReference type="CDD" id="cd16922">
    <property type="entry name" value="HATPase_EvgS-ArcB-TorS-like"/>
    <property type="match status" value="1"/>
</dbReference>
<evidence type="ECO:0000256" key="3">
    <source>
        <dbReference type="ARBA" id="ARBA00022553"/>
    </source>
</evidence>
<dbReference type="InterPro" id="IPR004358">
    <property type="entry name" value="Sig_transdc_His_kin-like_C"/>
</dbReference>
<dbReference type="InterPro" id="IPR050736">
    <property type="entry name" value="Sensor_HK_Regulatory"/>
</dbReference>
<evidence type="ECO:0000313" key="8">
    <source>
        <dbReference type="EMBL" id="GCF09425.1"/>
    </source>
</evidence>
<accession>A0A5A5TDX5</accession>
<dbReference type="Gene3D" id="3.30.565.10">
    <property type="entry name" value="Histidine kinase-like ATPase, C-terminal domain"/>
    <property type="match status" value="1"/>
</dbReference>
<dbReference type="SMART" id="SM00065">
    <property type="entry name" value="GAF"/>
    <property type="match status" value="1"/>
</dbReference>
<dbReference type="InterPro" id="IPR036890">
    <property type="entry name" value="HATPase_C_sf"/>
</dbReference>
<evidence type="ECO:0000256" key="6">
    <source>
        <dbReference type="ARBA" id="ARBA00023012"/>
    </source>
</evidence>
<dbReference type="Pfam" id="PF02518">
    <property type="entry name" value="HATPase_c"/>
    <property type="match status" value="1"/>
</dbReference>
<name>A0A5A5TDX5_9CHLR</name>
<dbReference type="EMBL" id="BIXY01000043">
    <property type="protein sequence ID" value="GCF09425.1"/>
    <property type="molecule type" value="Genomic_DNA"/>
</dbReference>
<evidence type="ECO:0000259" key="7">
    <source>
        <dbReference type="PROSITE" id="PS50109"/>
    </source>
</evidence>
<keyword evidence="3" id="KW-0597">Phosphoprotein</keyword>
<dbReference type="SUPFAM" id="SSF55874">
    <property type="entry name" value="ATPase domain of HSP90 chaperone/DNA topoisomerase II/histidine kinase"/>
    <property type="match status" value="1"/>
</dbReference>
<comment type="caution">
    <text evidence="8">The sequence shown here is derived from an EMBL/GenBank/DDBJ whole genome shotgun (WGS) entry which is preliminary data.</text>
</comment>
<organism evidence="8 9">
    <name type="scientific">Dictyobacter arantiisoli</name>
    <dbReference type="NCBI Taxonomy" id="2014874"/>
    <lineage>
        <taxon>Bacteria</taxon>
        <taxon>Bacillati</taxon>
        <taxon>Chloroflexota</taxon>
        <taxon>Ktedonobacteria</taxon>
        <taxon>Ktedonobacterales</taxon>
        <taxon>Dictyobacteraceae</taxon>
        <taxon>Dictyobacter</taxon>
    </lineage>
</organism>
<reference evidence="8 9" key="1">
    <citation type="submission" date="2019-01" db="EMBL/GenBank/DDBJ databases">
        <title>Draft genome sequence of Dictyobacter sp. Uno17.</title>
        <authorList>
            <person name="Wang C.M."/>
            <person name="Zheng Y."/>
            <person name="Sakai Y."/>
            <person name="Abe K."/>
            <person name="Yokota A."/>
            <person name="Yabe S."/>
        </authorList>
    </citation>
    <scope>NUCLEOTIDE SEQUENCE [LARGE SCALE GENOMIC DNA]</scope>
    <source>
        <strain evidence="8 9">Uno17</strain>
    </source>
</reference>
<dbReference type="SMART" id="SM00387">
    <property type="entry name" value="HATPase_c"/>
    <property type="match status" value="1"/>
</dbReference>
<keyword evidence="9" id="KW-1185">Reference proteome</keyword>
<dbReference type="Pfam" id="PF00512">
    <property type="entry name" value="HisKA"/>
    <property type="match status" value="1"/>
</dbReference>
<dbReference type="Gene3D" id="1.10.287.130">
    <property type="match status" value="1"/>
</dbReference>
<sequence>MAFSRGYDISRSSMMPQRFAALARITTLLMTEKDSVDLIHTTVKTAYDASQAELAICFLRHVDEDGQILADSFYLADSIGATKQVAALAHRLVEQDEDFLSTIFQRGLPVSIPDMHSSQSSPYLSYIKPIKDGSFRLYTRPQQQHVSEPLKPADVLLDQSDLRSLLAVPLFYRQGAVLGGLLLAHSATHHFTAEDEVLMVSLASTTAVALENDRLHQRIRADEMARQIHEVTEAQKNFLQLIFDTLPDSVFLLRGPDARLVMMNQTAVDVWKQPWHTGQSLQEFFAESHFVVVDDQGHIIPYEQLSIINALRHGTLTRRRPEHIGQAGGDYLSVMTSVSSLHLENILTHEMREKLFLSADEPIVVAVFNDVTPLKEAERMKDDFLALAAHELRSPLAILRGLTQTLLIQTQRGHGPALADWQYETIHGIDQVTNRMTALAEDLLDVARVQAGRIKLEIVPCDLVALVRRVTLRMQVISARHKLRFQTALAYLVVLADVHRMEQVLLNLINNAIKYSPAGGSIEICVAEEERSEQQKMAILSVRDYGIGIPAQQQAIIFGRFARADNARSVAGTGLGLYLCRALVEQQQGRIWFESREDQGSTFFVSLPVYST</sequence>
<keyword evidence="4" id="KW-0808">Transferase</keyword>